<dbReference type="FlyBase" id="FBgn0030366">
    <property type="gene designation" value="Usp7"/>
</dbReference>
<sequence>MRMLMTIRPLIWRFIARGPAASCPSLAWITSTSRVSAVRLTSPRRPSRYITRAVTRTGEEEKNSRSKLDDGGAEQVCVRSGIKRMDCGQGIMAARVYCFSKFKNKEHISWKRFIHTTAHTHTHTHTHTCAELTLFTFIHIYCL</sequence>
<protein>
    <submittedName>
        <fullName evidence="1">LD41613p</fullName>
    </submittedName>
</protein>
<evidence type="ECO:0000313" key="2">
    <source>
        <dbReference type="FlyBase" id="FBgn0030366"/>
    </source>
</evidence>
<evidence type="ECO:0000313" key="1">
    <source>
        <dbReference type="EMBL" id="AAL29007.1"/>
    </source>
</evidence>
<organism evidence="1">
    <name type="scientific">Drosophila melanogaster</name>
    <name type="common">Fruit fly</name>
    <dbReference type="NCBI Taxonomy" id="7227"/>
    <lineage>
        <taxon>Eukaryota</taxon>
        <taxon>Metazoa</taxon>
        <taxon>Ecdysozoa</taxon>
        <taxon>Arthropoda</taxon>
        <taxon>Hexapoda</taxon>
        <taxon>Insecta</taxon>
        <taxon>Pterygota</taxon>
        <taxon>Neoptera</taxon>
        <taxon>Endopterygota</taxon>
        <taxon>Diptera</taxon>
        <taxon>Brachycera</taxon>
        <taxon>Muscomorpha</taxon>
        <taxon>Ephydroidea</taxon>
        <taxon>Drosophilidae</taxon>
        <taxon>Drosophila</taxon>
        <taxon>Sophophora</taxon>
    </lineage>
</organism>
<reference evidence="1" key="1">
    <citation type="submission" date="2001-10" db="EMBL/GenBank/DDBJ databases">
        <authorList>
            <person name="Stapleton M."/>
            <person name="Brokstein P."/>
            <person name="Hong L."/>
            <person name="Agbayani A."/>
            <person name="Carlson J."/>
            <person name="Champe M."/>
            <person name="Chavez C."/>
            <person name="Dorsett V."/>
            <person name="Farfan D."/>
            <person name="Frise E."/>
            <person name="George R."/>
            <person name="Gonzalez M."/>
            <person name="Guarin H."/>
            <person name="Li P."/>
            <person name="Liao G."/>
            <person name="Miranda A."/>
            <person name="Mungall C.J."/>
            <person name="Nunoo J."/>
            <person name="Pacleb J."/>
            <person name="Paragas V."/>
            <person name="Park S."/>
            <person name="Phouanenavong S."/>
            <person name="Wan K."/>
            <person name="Yu C."/>
            <person name="Lewis S.E."/>
            <person name="Rubin G.M."/>
            <person name="Celniker S."/>
        </authorList>
    </citation>
    <scope>NUCLEOTIDE SEQUENCE</scope>
    <source>
        <strain evidence="1">Berkeley</strain>
    </source>
</reference>
<dbReference type="EMBL" id="AY061459">
    <property type="protein sequence ID" value="AAL29007.1"/>
    <property type="molecule type" value="mRNA"/>
</dbReference>
<dbReference type="AlphaFoldDB" id="Q95RD6"/>
<gene>
    <name evidence="2" type="primary">Usp7</name>
    <name evidence="1 2" type="ORF">CG1490</name>
</gene>
<dbReference type="AGR" id="FB:FBgn0030366"/>
<dbReference type="OrthoDB" id="289038at2759"/>
<name>Q95RD6_DROME</name>
<proteinExistence type="evidence at transcript level"/>
<accession>Q95RD6</accession>